<organism evidence="1 4">
    <name type="scientific">Parabacteroides distasonis</name>
    <dbReference type="NCBI Taxonomy" id="823"/>
    <lineage>
        <taxon>Bacteria</taxon>
        <taxon>Pseudomonadati</taxon>
        <taxon>Bacteroidota</taxon>
        <taxon>Bacteroidia</taxon>
        <taxon>Bacteroidales</taxon>
        <taxon>Tannerellaceae</taxon>
        <taxon>Parabacteroides</taxon>
    </lineage>
</organism>
<dbReference type="EMBL" id="WKMX01000007">
    <property type="protein sequence ID" value="MRZ06298.1"/>
    <property type="molecule type" value="Genomic_DNA"/>
</dbReference>
<dbReference type="EMBL" id="CZBM01000001">
    <property type="protein sequence ID" value="CUP67378.1"/>
    <property type="molecule type" value="Genomic_DNA"/>
</dbReference>
<evidence type="ECO:0000313" key="2">
    <source>
        <dbReference type="EMBL" id="MRY84256.1"/>
    </source>
</evidence>
<sequence>MITYAEQLQSPEWKRKRFHILQRDNFHCQHCGTFGISGYNIFIPLSTLYDIDSYINDEKLQNLIFHSFLDLIFAPADPSERYQKSQEEKATFQFHKTISIEGTDDSVYNVFLVKSKDWLEKHPKWTNALIYLLGGTTSNQDNDYLLLPENMPIGSTIVGQKKIINPETSICSFDIKSKNEDSYGLLNVTGDALHVLFNNVEIDDGFVRDCVYFYTNLRKDNEHKMELLDIHHKSYICGHYAWEYDDNNLVTLCRTCHEKEHAKHNVLLYDEDDCLLRELHTCDRCLGSGYLHQYDYYRQGVCFKCGGQGVV</sequence>
<evidence type="ECO:0008006" key="7">
    <source>
        <dbReference type="Google" id="ProtNLM"/>
    </source>
</evidence>
<dbReference type="RefSeq" id="WP_057327782.1">
    <property type="nucleotide sequence ID" value="NZ_CP143949.1"/>
</dbReference>
<dbReference type="EMBL" id="WKMW01000006">
    <property type="protein sequence ID" value="MRY84256.1"/>
    <property type="molecule type" value="Genomic_DNA"/>
</dbReference>
<evidence type="ECO:0000313" key="4">
    <source>
        <dbReference type="Proteomes" id="UP000095332"/>
    </source>
</evidence>
<evidence type="ECO:0000313" key="3">
    <source>
        <dbReference type="EMBL" id="MRZ06298.1"/>
    </source>
</evidence>
<accession>A0A174Q8U9</accession>
<dbReference type="AlphaFoldDB" id="A0A174Q8U9"/>
<reference evidence="5 6" key="2">
    <citation type="journal article" date="2019" name="Nat. Med.">
        <title>A library of human gut bacterial isolates paired with longitudinal multiomics data enables mechanistic microbiome research.</title>
        <authorList>
            <person name="Poyet M."/>
            <person name="Groussin M."/>
            <person name="Gibbons S.M."/>
            <person name="Avila-Pacheco J."/>
            <person name="Jiang X."/>
            <person name="Kearney S.M."/>
            <person name="Perrotta A.R."/>
            <person name="Berdy B."/>
            <person name="Zhao S."/>
            <person name="Lieberman T.D."/>
            <person name="Swanson P.K."/>
            <person name="Smith M."/>
            <person name="Roesemann S."/>
            <person name="Alexander J.E."/>
            <person name="Rich S.A."/>
            <person name="Livny J."/>
            <person name="Vlamakis H."/>
            <person name="Clish C."/>
            <person name="Bullock K."/>
            <person name="Deik A."/>
            <person name="Scott J."/>
            <person name="Pierce K.A."/>
            <person name="Xavier R.J."/>
            <person name="Alm E.J."/>
        </authorList>
    </citation>
    <scope>NUCLEOTIDE SEQUENCE [LARGE SCALE GENOMIC DNA]</scope>
    <source>
        <strain evidence="3 6">BIOML-A10</strain>
        <strain evidence="2 5">BIOML-A11</strain>
    </source>
</reference>
<name>A0A174Q8U9_PARDI</name>
<proteinExistence type="predicted"/>
<protein>
    <recommendedName>
        <fullName evidence="7">HNH endonuclease</fullName>
    </recommendedName>
</protein>
<reference evidence="1 4" key="1">
    <citation type="submission" date="2015-09" db="EMBL/GenBank/DDBJ databases">
        <authorList>
            <consortium name="Pathogen Informatics"/>
        </authorList>
    </citation>
    <scope>NUCLEOTIDE SEQUENCE [LARGE SCALE GENOMIC DNA]</scope>
    <source>
        <strain evidence="1 4">2789STDY5834948</strain>
    </source>
</reference>
<dbReference type="Proteomes" id="UP000095332">
    <property type="component" value="Unassembled WGS sequence"/>
</dbReference>
<evidence type="ECO:0000313" key="6">
    <source>
        <dbReference type="Proteomes" id="UP000471216"/>
    </source>
</evidence>
<evidence type="ECO:0000313" key="5">
    <source>
        <dbReference type="Proteomes" id="UP000450599"/>
    </source>
</evidence>
<dbReference type="Proteomes" id="UP000471216">
    <property type="component" value="Unassembled WGS sequence"/>
</dbReference>
<evidence type="ECO:0000313" key="1">
    <source>
        <dbReference type="EMBL" id="CUP67378.1"/>
    </source>
</evidence>
<dbReference type="Proteomes" id="UP000450599">
    <property type="component" value="Unassembled WGS sequence"/>
</dbReference>
<gene>
    <name evidence="1" type="ORF">ERS852560_00548</name>
    <name evidence="3" type="ORF">GKD54_08705</name>
    <name evidence="2" type="ORF">GKD58_08325</name>
</gene>